<organism evidence="2">
    <name type="scientific">Homalodisca liturata</name>
    <dbReference type="NCBI Taxonomy" id="320908"/>
    <lineage>
        <taxon>Eukaryota</taxon>
        <taxon>Metazoa</taxon>
        <taxon>Ecdysozoa</taxon>
        <taxon>Arthropoda</taxon>
        <taxon>Hexapoda</taxon>
        <taxon>Insecta</taxon>
        <taxon>Pterygota</taxon>
        <taxon>Neoptera</taxon>
        <taxon>Paraneoptera</taxon>
        <taxon>Hemiptera</taxon>
        <taxon>Auchenorrhyncha</taxon>
        <taxon>Membracoidea</taxon>
        <taxon>Cicadellidae</taxon>
        <taxon>Cicadellinae</taxon>
        <taxon>Proconiini</taxon>
        <taxon>Homalodisca</taxon>
    </lineage>
</organism>
<name>A0A1B6JDY6_9HEMI</name>
<gene>
    <name evidence="2" type="ORF">g.5476</name>
</gene>
<evidence type="ECO:0000313" key="2">
    <source>
        <dbReference type="EMBL" id="JAS97337.1"/>
    </source>
</evidence>
<protein>
    <submittedName>
        <fullName evidence="2">Uncharacterized protein</fullName>
    </submittedName>
</protein>
<proteinExistence type="predicted"/>
<sequence length="741" mass="85227">MEIVYDFPNISFDTSKSQEPSLTDSILDDGDSVQLSGAIEITDNIGRMMVENGTNHAPDDLNSFHIVPHLEMEEHESMQDDDPLITGNQNNLINVGELNTEEPNIEDQVVEVIAEPQIDNNRAEVVDETPSITDDSSSSGSDFEEIDSSGRPKKGRKRKYAHQSRDIRKKRKNSNKKYISQTGKVVYPKNFRDFHCACKCNEKVSLEVRKSTFKKFYDLGDYNAQNMFICASVQEEKTKRPTVQLSKRQFTRKYTINNTVICRNMYVQTLRVSTKRINTALKKLKNDNVKDERGKCGGSNKIEDKRIEEVRNHIKRIPAYKSHYCRTTTESCWLPPDMTLPRMYSLYKAEVEHPVSQSKYNQIFYADFNLKRKPLQKDTCSTCDTLHALENSTTSDIERDEIKIKHEAHLKLVEEVRAQFKDDLLTAKTVESKQTLSFDLQKTLPLPRLPTNVIYYKRQIMLYNLGIHSGKTGKGHFNVWLENTAGRGTQEVGSCLKRHILENCPGIKELTLWSDSCGGQNRSIKIVLLLKHVLSLHPTLENIVLRYMIPGHSYLPNDAEFGDVECHLKTQQRMYTDSDYISVMENCRRKNKFIVTRMEKEDFFSTSDLEKKITNRKEDVDGIKVGWLKFREIEIFKDKPFSIFVRTSLGGLQQEIDIKKKKKVGANTCYLRLAENLPLLWPNGKGISLPKLKDLKSIMSLIPSDAKEFYKQFSSDTNVQDDIDGFNANLDFELEAEENIN</sequence>
<accession>A0A1B6JDY6</accession>
<evidence type="ECO:0000256" key="1">
    <source>
        <dbReference type="SAM" id="MobiDB-lite"/>
    </source>
</evidence>
<reference evidence="2" key="1">
    <citation type="submission" date="2015-11" db="EMBL/GenBank/DDBJ databases">
        <title>De novo transcriptome assembly of four potential Pierce s Disease insect vectors from Arizona vineyards.</title>
        <authorList>
            <person name="Tassone E.E."/>
        </authorList>
    </citation>
    <scope>NUCLEOTIDE SEQUENCE</scope>
</reference>
<dbReference type="EMBL" id="GECU01010369">
    <property type="protein sequence ID" value="JAS97337.1"/>
    <property type="molecule type" value="Transcribed_RNA"/>
</dbReference>
<dbReference type="AlphaFoldDB" id="A0A1B6JDY6"/>
<dbReference type="PANTHER" id="PTHR10773">
    <property type="entry name" value="DNA-DIRECTED RNA POLYMERASES I, II, AND III SUBUNIT RPABC2"/>
    <property type="match status" value="1"/>
</dbReference>
<feature type="region of interest" description="Disordered" evidence="1">
    <location>
        <begin position="120"/>
        <end position="176"/>
    </location>
</feature>
<feature type="compositionally biased region" description="Low complexity" evidence="1">
    <location>
        <begin position="128"/>
        <end position="141"/>
    </location>
</feature>
<dbReference type="PANTHER" id="PTHR10773:SF19">
    <property type="match status" value="1"/>
</dbReference>
<feature type="compositionally biased region" description="Basic residues" evidence="1">
    <location>
        <begin position="151"/>
        <end position="175"/>
    </location>
</feature>